<evidence type="ECO:0000313" key="3">
    <source>
        <dbReference type="EMBL" id="KAA9324976.1"/>
    </source>
</evidence>
<evidence type="ECO:0000313" key="4">
    <source>
        <dbReference type="Proteomes" id="UP000326570"/>
    </source>
</evidence>
<dbReference type="RefSeq" id="WP_150906005.1">
    <property type="nucleotide sequence ID" value="NZ_VTWT01000014.1"/>
</dbReference>
<evidence type="ECO:0000259" key="2">
    <source>
        <dbReference type="Pfam" id="PF13568"/>
    </source>
</evidence>
<accession>A0A5N1IIK8</accession>
<keyword evidence="1" id="KW-0732">Signal</keyword>
<feature type="domain" description="Outer membrane protein beta-barrel" evidence="2">
    <location>
        <begin position="18"/>
        <end position="200"/>
    </location>
</feature>
<feature type="signal peptide" evidence="1">
    <location>
        <begin position="1"/>
        <end position="19"/>
    </location>
</feature>
<protein>
    <submittedName>
        <fullName evidence="3">PorT family protein</fullName>
    </submittedName>
</protein>
<dbReference type="Proteomes" id="UP000326570">
    <property type="component" value="Unassembled WGS sequence"/>
</dbReference>
<dbReference type="Pfam" id="PF13568">
    <property type="entry name" value="OMP_b-brl_2"/>
    <property type="match status" value="1"/>
</dbReference>
<dbReference type="AlphaFoldDB" id="A0A5N1IIK8"/>
<comment type="caution">
    <text evidence="3">The sequence shown here is derived from an EMBL/GenBank/DDBJ whole genome shotgun (WGS) entry which is preliminary data.</text>
</comment>
<sequence>MKKLLFLALLIGNGLVMQAQDFRFGLKGGFNYSDIKGKDLNDDMHRSKIGWHAGAMVNIQYPGNTWFSVQPELIYSRKGYTNYSPKQEVRDASNNLLYTALEGGLVRLNYLDLPIMLNFKTGVVIWELGPQISYLVGYRNDAMIEQTAPDGTKTTLSSEFRRFSEDRLRKFDVGLATGFRLETQNGVALGLRFNQGFLKLDNGEAAILTVPRAPNGVNQHFQVFASYLIPE</sequence>
<gene>
    <name evidence="3" type="ORF">F0P94_18875</name>
</gene>
<dbReference type="InterPro" id="IPR025665">
    <property type="entry name" value="Beta-barrel_OMP_2"/>
</dbReference>
<name>A0A5N1IIK8_9BACT</name>
<dbReference type="EMBL" id="VTWT01000014">
    <property type="protein sequence ID" value="KAA9324976.1"/>
    <property type="molecule type" value="Genomic_DNA"/>
</dbReference>
<proteinExistence type="predicted"/>
<keyword evidence="4" id="KW-1185">Reference proteome</keyword>
<reference evidence="3 4" key="1">
    <citation type="submission" date="2019-09" db="EMBL/GenBank/DDBJ databases">
        <title>Genome sequence of Adhaeribacter sp. M2.</title>
        <authorList>
            <person name="Srinivasan S."/>
        </authorList>
    </citation>
    <scope>NUCLEOTIDE SEQUENCE [LARGE SCALE GENOMIC DNA]</scope>
    <source>
        <strain evidence="3 4">M2</strain>
    </source>
</reference>
<evidence type="ECO:0000256" key="1">
    <source>
        <dbReference type="SAM" id="SignalP"/>
    </source>
</evidence>
<feature type="chain" id="PRO_5025015212" evidence="1">
    <location>
        <begin position="20"/>
        <end position="231"/>
    </location>
</feature>
<organism evidence="3 4">
    <name type="scientific">Adhaeribacter soli</name>
    <dbReference type="NCBI Taxonomy" id="2607655"/>
    <lineage>
        <taxon>Bacteria</taxon>
        <taxon>Pseudomonadati</taxon>
        <taxon>Bacteroidota</taxon>
        <taxon>Cytophagia</taxon>
        <taxon>Cytophagales</taxon>
        <taxon>Hymenobacteraceae</taxon>
        <taxon>Adhaeribacter</taxon>
    </lineage>
</organism>